<dbReference type="InterPro" id="IPR001119">
    <property type="entry name" value="SLH_dom"/>
</dbReference>
<name>A0ABQ4LWD3_9BACL</name>
<keyword evidence="1" id="KW-0732">Signal</keyword>
<organism evidence="3 4">
    <name type="scientific">Paenibacillus cookii</name>
    <dbReference type="NCBI Taxonomy" id="157839"/>
    <lineage>
        <taxon>Bacteria</taxon>
        <taxon>Bacillati</taxon>
        <taxon>Bacillota</taxon>
        <taxon>Bacilli</taxon>
        <taxon>Bacillales</taxon>
        <taxon>Paenibacillaceae</taxon>
        <taxon>Paenibacillus</taxon>
    </lineage>
</organism>
<accession>A0ABQ4LWD3</accession>
<proteinExistence type="predicted"/>
<feature type="domain" description="SLH" evidence="2">
    <location>
        <begin position="103"/>
        <end position="168"/>
    </location>
</feature>
<dbReference type="InterPro" id="IPR014755">
    <property type="entry name" value="Cu-Rt/internalin_Ig-like"/>
</dbReference>
<dbReference type="EMBL" id="BORW01000010">
    <property type="protein sequence ID" value="GIO67564.1"/>
    <property type="molecule type" value="Genomic_DNA"/>
</dbReference>
<evidence type="ECO:0000313" key="3">
    <source>
        <dbReference type="EMBL" id="GIO67564.1"/>
    </source>
</evidence>
<protein>
    <recommendedName>
        <fullName evidence="2">SLH domain-containing protein</fullName>
    </recommendedName>
</protein>
<gene>
    <name evidence="3" type="ORF">J21TS3_23850</name>
</gene>
<evidence type="ECO:0000256" key="1">
    <source>
        <dbReference type="ARBA" id="ARBA00022729"/>
    </source>
</evidence>
<keyword evidence="4" id="KW-1185">Reference proteome</keyword>
<reference evidence="3 4" key="1">
    <citation type="submission" date="2021-03" db="EMBL/GenBank/DDBJ databases">
        <title>Antimicrobial resistance genes in bacteria isolated from Japanese honey, and their potential for conferring macrolide and lincosamide resistance in the American foulbrood pathogen Paenibacillus larvae.</title>
        <authorList>
            <person name="Okamoto M."/>
            <person name="Kumagai M."/>
            <person name="Kanamori H."/>
            <person name="Takamatsu D."/>
        </authorList>
    </citation>
    <scope>NUCLEOTIDE SEQUENCE [LARGE SCALE GENOMIC DNA]</scope>
    <source>
        <strain evidence="3 4">J21TS3</strain>
    </source>
</reference>
<dbReference type="RefSeq" id="WP_212949816.1">
    <property type="nucleotide sequence ID" value="NZ_BORW01000010.1"/>
</dbReference>
<comment type="caution">
    <text evidence="3">The sequence shown here is derived from an EMBL/GenBank/DDBJ whole genome shotgun (WGS) entry which is preliminary data.</text>
</comment>
<evidence type="ECO:0000259" key="2">
    <source>
        <dbReference type="PROSITE" id="PS51272"/>
    </source>
</evidence>
<sequence>MSNKSYPIKENSIVMKVQGGEQKVMKKILTVALSTAMAFSMFASVAFGDSAVSVQEKYDSLKAKGIFNGYPDQQAHLERDMTRAEFAKVLTKLLGLKEVTGTLSYKDKGYNAKNWAVPYIEAVTAAGIMEGQDKVKQIFNYNGKVTVQEMATALVRALKLEVPANADNSASTWAKGYVQAAIDKGLISKDLNFQANATREQLVNAAYQAEQIINLSVKSYKVADNGKDIEFTLSSGEVVKVTLEKALEPNKETEVKFKNAAGQEITAKVTWVVTEATKVDKVTATNLKEAVVSFDGKVDKETAEEVSNYTLKSGKAIKSAVLSEDEKTVTLTLSGTLTNNKADFLSVSNVKAGNKTISAKEVEFTAADNQLPEVTSVKSLGTKSVKVVFSEPVQLPAQNKFELDGKTYFGKVAQPTSRTIILTPFNTAALSVGAHKLVVSGINDYANFVSLTSTHDFTVVEDKEAPTITESSATLETVTLTFSEEVDADTIKASNVYWKSGDSKKTAKSFEVIEDNKVKFTFDRTNALPTGAVTVYVDGVKDYSGNQIASGTSVVVNAVIDQTRPEVKKATVVDSKTIKVVFSKSLLESSAENKANYTVVNKDNKVLAVKSADLGGTNNNEVTIELYSALSAGDNTLTIKNVKDNTRLENTMLDYSGTINAADTEVPKIDSVLVKTSENVVILGFSKKMDPATLQDLTNYNYSIGTNESGATERKPLTGNVADITVFNDSNAVAIRFAEDVKLGVGKGKISKLYVLGLKDAAGNLLKEFASDAGFYIDLTQDKGLALSQIDSDYDANYKAQLVGKNEIEVKFSAGVSAVSSGAFTVKNTVTNATYDVNSVEVDGTSKVKLNFKDSVLNTTYAENLVVDVDYGKLTTLAGNITGTGSTKVLDKVAPEFKGDNVAVTGQELTVTFTEDVTLDAAANKELLAKDFEITRYFDGKKLVAGNEFVVKSVAGNQVVIELKDAATRKYDTTYTVKFLGSKYLTDTTVVKNQAATFEKETTNVVKGQ</sequence>
<dbReference type="InterPro" id="IPR032812">
    <property type="entry name" value="SbsA_Ig"/>
</dbReference>
<feature type="domain" description="SLH" evidence="2">
    <location>
        <begin position="38"/>
        <end position="101"/>
    </location>
</feature>
<dbReference type="Pfam" id="PF13205">
    <property type="entry name" value="Big_5"/>
    <property type="match status" value="1"/>
</dbReference>
<evidence type="ECO:0000313" key="4">
    <source>
        <dbReference type="Proteomes" id="UP000680638"/>
    </source>
</evidence>
<dbReference type="Proteomes" id="UP000680638">
    <property type="component" value="Unassembled WGS sequence"/>
</dbReference>
<dbReference type="Gene3D" id="2.60.40.1220">
    <property type="match status" value="5"/>
</dbReference>
<dbReference type="PROSITE" id="PS51272">
    <property type="entry name" value="SLH"/>
    <property type="match status" value="2"/>
</dbReference>